<evidence type="ECO:0000259" key="8">
    <source>
        <dbReference type="Pfam" id="PF21981"/>
    </source>
</evidence>
<dbReference type="Pfam" id="PF21981">
    <property type="entry name" value="RecX_HTH3"/>
    <property type="match status" value="1"/>
</dbReference>
<name>A0ABW8MBZ4_9BURK</name>
<evidence type="ECO:0000256" key="6">
    <source>
        <dbReference type="SAM" id="MobiDB-lite"/>
    </source>
</evidence>
<evidence type="ECO:0000256" key="3">
    <source>
        <dbReference type="ARBA" id="ARBA00018111"/>
    </source>
</evidence>
<comment type="subcellular location">
    <subcellularLocation>
        <location evidence="1 5">Cytoplasm</location>
    </subcellularLocation>
</comment>
<proteinExistence type="inferred from homology"/>
<dbReference type="InterPro" id="IPR053924">
    <property type="entry name" value="RecX_HTH_2nd"/>
</dbReference>
<comment type="similarity">
    <text evidence="2 5">Belongs to the RecX family.</text>
</comment>
<dbReference type="HAMAP" id="MF_01114">
    <property type="entry name" value="RecX"/>
    <property type="match status" value="1"/>
</dbReference>
<reference evidence="9 10" key="2">
    <citation type="submission" date="2024-11" db="EMBL/GenBank/DDBJ databases">
        <title>Using genomics to understand microbial adaptation to soil warming.</title>
        <authorList>
            <person name="Deangelis K.M. PhD."/>
        </authorList>
    </citation>
    <scope>NUCLEOTIDE SEQUENCE [LARGE SCALE GENOMIC DNA]</scope>
    <source>
        <strain evidence="9 10">GAS97</strain>
    </source>
</reference>
<dbReference type="InterPro" id="IPR053925">
    <property type="entry name" value="RecX_HTH_3rd"/>
</dbReference>
<dbReference type="InterPro" id="IPR003783">
    <property type="entry name" value="Regulatory_RecX"/>
</dbReference>
<dbReference type="EMBL" id="JBIYDN010000001">
    <property type="protein sequence ID" value="MFK4440021.1"/>
    <property type="molecule type" value="Genomic_DNA"/>
</dbReference>
<feature type="domain" description="RecX second three-helical" evidence="7">
    <location>
        <begin position="445"/>
        <end position="481"/>
    </location>
</feature>
<feature type="compositionally biased region" description="Low complexity" evidence="6">
    <location>
        <begin position="59"/>
        <end position="97"/>
    </location>
</feature>
<dbReference type="NCBIfam" id="NF001055">
    <property type="entry name" value="PRK00117.2-5"/>
    <property type="match status" value="1"/>
</dbReference>
<accession>A0ABW8MBZ4</accession>
<feature type="compositionally biased region" description="Basic and acidic residues" evidence="6">
    <location>
        <begin position="46"/>
        <end position="58"/>
    </location>
</feature>
<dbReference type="Proteomes" id="UP001620514">
    <property type="component" value="Unassembled WGS sequence"/>
</dbReference>
<protein>
    <recommendedName>
        <fullName evidence="3 5">Regulatory protein RecX</fullName>
    </recommendedName>
</protein>
<gene>
    <name evidence="5" type="primary">recX</name>
    <name evidence="9" type="ORF">ABH943_000021</name>
</gene>
<comment type="caution">
    <text evidence="9">The sequence shown here is derived from an EMBL/GenBank/DDBJ whole genome shotgun (WGS) entry which is preliminary data.</text>
</comment>
<keyword evidence="4 5" id="KW-0963">Cytoplasm</keyword>
<reference evidence="9 10" key="1">
    <citation type="submission" date="2024-10" db="EMBL/GenBank/DDBJ databases">
        <authorList>
            <person name="Deangelis K."/>
            <person name="Huntemann M."/>
            <person name="Clum A."/>
            <person name="Wang J."/>
            <person name="Palaniappan K."/>
            <person name="Ritter S."/>
            <person name="Chen I.-M."/>
            <person name="Stamatis D."/>
            <person name="Reddy T."/>
            <person name="O'Malley R."/>
            <person name="Daum C."/>
            <person name="Ng V."/>
            <person name="Ivanova N."/>
            <person name="Kyrpides N."/>
            <person name="Woyke T."/>
        </authorList>
    </citation>
    <scope>NUCLEOTIDE SEQUENCE [LARGE SCALE GENOMIC DNA]</scope>
    <source>
        <strain evidence="9 10">GAS97</strain>
    </source>
</reference>
<feature type="compositionally biased region" description="Basic and acidic residues" evidence="6">
    <location>
        <begin position="195"/>
        <end position="204"/>
    </location>
</feature>
<dbReference type="Pfam" id="PF02631">
    <property type="entry name" value="RecX_HTH2"/>
    <property type="match status" value="1"/>
</dbReference>
<organism evidence="9 10">
    <name type="scientific">Caballeronia udeis</name>
    <dbReference type="NCBI Taxonomy" id="1232866"/>
    <lineage>
        <taxon>Bacteria</taxon>
        <taxon>Pseudomonadati</taxon>
        <taxon>Pseudomonadota</taxon>
        <taxon>Betaproteobacteria</taxon>
        <taxon>Burkholderiales</taxon>
        <taxon>Burkholderiaceae</taxon>
        <taxon>Caballeronia</taxon>
    </lineage>
</organism>
<evidence type="ECO:0000256" key="4">
    <source>
        <dbReference type="ARBA" id="ARBA00022490"/>
    </source>
</evidence>
<feature type="domain" description="RecX third three-helical" evidence="8">
    <location>
        <begin position="489"/>
        <end position="532"/>
    </location>
</feature>
<feature type="compositionally biased region" description="Low complexity" evidence="6">
    <location>
        <begin position="179"/>
        <end position="192"/>
    </location>
</feature>
<feature type="region of interest" description="Disordered" evidence="6">
    <location>
        <begin position="312"/>
        <end position="338"/>
    </location>
</feature>
<dbReference type="InterPro" id="IPR036388">
    <property type="entry name" value="WH-like_DNA-bd_sf"/>
</dbReference>
<dbReference type="RefSeq" id="WP_404603811.1">
    <property type="nucleotide sequence ID" value="NZ_JBIYDN010000001.1"/>
</dbReference>
<dbReference type="Gene3D" id="1.10.10.10">
    <property type="entry name" value="Winged helix-like DNA-binding domain superfamily/Winged helix DNA-binding domain"/>
    <property type="match status" value="3"/>
</dbReference>
<sequence>MMRSKSRFGSKTGRDSNRDAEHDVKEDPDGSNSIGDEDESPSAEEGVDHYERSSDRYRAAASERAGAEGSAPARRSFGNSFSKSGGASGEKSGSSGFNKGGGFSSGKSAGSSSGSSFARKSSFGRTGGSSLSSGTSKAEAIAASLEIAGETTQQDSEPVFERSSDRAHPKRGSFGGGASARSSSSDRVSAEAPAEYERSSDRSKFGRGGLSGRKAIGSASRGKSSPQPADGDDVFERSTDRKTSRRAVPKSAKPADEKNAESADIAVVPQVDEQRIEPPQPDSASDSVAGLDAVDADERLRRARAVLEQALVQSQAAPAKAARKSQSKAPVISPGIQQDTTIDIADPFEPFEQCAPSAADAVSETQNAEPVYSRGSAGRGKPTATGDSKRKGPQLSLRGRALGYLSRREHSRAELSRKLTPHLAESDSLDTLLDALEREGWLSNERFVESVVHRRGNRLGTSRIVNELKRNGIDETLIQDAGAELNKTELTRARDVWSRKFGELPTTPAERAKQARFLATRGFNGGTIVKVLKAGDDEFIDE</sequence>
<dbReference type="PANTHER" id="PTHR33602">
    <property type="entry name" value="REGULATORY PROTEIN RECX FAMILY PROTEIN"/>
    <property type="match status" value="1"/>
</dbReference>
<feature type="compositionally biased region" description="Basic and acidic residues" evidence="6">
    <location>
        <begin position="12"/>
        <end position="28"/>
    </location>
</feature>
<comment type="function">
    <text evidence="5">Modulates RecA activity.</text>
</comment>
<evidence type="ECO:0000256" key="1">
    <source>
        <dbReference type="ARBA" id="ARBA00004496"/>
    </source>
</evidence>
<evidence type="ECO:0000256" key="5">
    <source>
        <dbReference type="HAMAP-Rule" id="MF_01114"/>
    </source>
</evidence>
<evidence type="ECO:0000313" key="9">
    <source>
        <dbReference type="EMBL" id="MFK4440021.1"/>
    </source>
</evidence>
<evidence type="ECO:0000256" key="2">
    <source>
        <dbReference type="ARBA" id="ARBA00009695"/>
    </source>
</evidence>
<evidence type="ECO:0000259" key="7">
    <source>
        <dbReference type="Pfam" id="PF02631"/>
    </source>
</evidence>
<evidence type="ECO:0000313" key="10">
    <source>
        <dbReference type="Proteomes" id="UP001620514"/>
    </source>
</evidence>
<feature type="compositionally biased region" description="Low complexity" evidence="6">
    <location>
        <begin position="105"/>
        <end position="136"/>
    </location>
</feature>
<keyword evidence="10" id="KW-1185">Reference proteome</keyword>
<dbReference type="PANTHER" id="PTHR33602:SF1">
    <property type="entry name" value="REGULATORY PROTEIN RECX FAMILY PROTEIN"/>
    <property type="match status" value="1"/>
</dbReference>
<feature type="region of interest" description="Disordered" evidence="6">
    <location>
        <begin position="1"/>
        <end position="295"/>
    </location>
</feature>
<feature type="region of interest" description="Disordered" evidence="6">
    <location>
        <begin position="356"/>
        <end position="403"/>
    </location>
</feature>